<feature type="signal peptide" evidence="2">
    <location>
        <begin position="1"/>
        <end position="23"/>
    </location>
</feature>
<dbReference type="GO" id="GO:0003796">
    <property type="term" value="F:lysozyme activity"/>
    <property type="evidence" value="ECO:0007669"/>
    <property type="project" value="InterPro"/>
</dbReference>
<name>A0A6N8U7Q4_9FIRM</name>
<dbReference type="GO" id="GO:0000272">
    <property type="term" value="P:polysaccharide catabolic process"/>
    <property type="evidence" value="ECO:0007669"/>
    <property type="project" value="InterPro"/>
</dbReference>
<proteinExistence type="inferred from homology"/>
<dbReference type="GO" id="GO:0009253">
    <property type="term" value="P:peptidoglycan catabolic process"/>
    <property type="evidence" value="ECO:0007669"/>
    <property type="project" value="InterPro"/>
</dbReference>
<dbReference type="Pfam" id="PF00404">
    <property type="entry name" value="Dockerin_1"/>
    <property type="match status" value="1"/>
</dbReference>
<dbReference type="EMBL" id="WUUQ01000002">
    <property type="protein sequence ID" value="MXQ73565.1"/>
    <property type="molecule type" value="Genomic_DNA"/>
</dbReference>
<keyword evidence="2" id="KW-0732">Signal</keyword>
<dbReference type="SUPFAM" id="SSF63446">
    <property type="entry name" value="Type I dockerin domain"/>
    <property type="match status" value="1"/>
</dbReference>
<accession>A0A6N8U7Q4</accession>
<organism evidence="4 5">
    <name type="scientific">Copranaerobaculum intestinale</name>
    <dbReference type="NCBI Taxonomy" id="2692629"/>
    <lineage>
        <taxon>Bacteria</taxon>
        <taxon>Bacillati</taxon>
        <taxon>Bacillota</taxon>
        <taxon>Erysipelotrichia</taxon>
        <taxon>Erysipelotrichales</taxon>
        <taxon>Erysipelotrichaceae</taxon>
        <taxon>Copranaerobaculum</taxon>
    </lineage>
</organism>
<dbReference type="InterPro" id="IPR017853">
    <property type="entry name" value="GH"/>
</dbReference>
<dbReference type="InterPro" id="IPR002053">
    <property type="entry name" value="Glyco_hydro_25"/>
</dbReference>
<dbReference type="Proteomes" id="UP000434036">
    <property type="component" value="Unassembled WGS sequence"/>
</dbReference>
<dbReference type="CDD" id="cd14256">
    <property type="entry name" value="Dockerin_I"/>
    <property type="match status" value="1"/>
</dbReference>
<dbReference type="InterPro" id="IPR016134">
    <property type="entry name" value="Dockerin_dom"/>
</dbReference>
<evidence type="ECO:0000259" key="3">
    <source>
        <dbReference type="PROSITE" id="PS51766"/>
    </source>
</evidence>
<dbReference type="PANTHER" id="PTHR34135:SF2">
    <property type="entry name" value="LYSOZYME"/>
    <property type="match status" value="1"/>
</dbReference>
<dbReference type="Gene3D" id="1.10.1330.10">
    <property type="entry name" value="Dockerin domain"/>
    <property type="match status" value="1"/>
</dbReference>
<sequence length="464" mass="51163">MKKLLCIIFVGAICIMNQSSVHAEDSGKSTGLFDDVEIVTDENAVPIDRKDISGMKNAEMGDTVAALDHTMQRSAAAPYWTNTGGVKRFYDANGNMMYHAGSKMIIDVSEHQGVINWDQVKAAGIDGAILRISYGYENGYDKQFVRNVQECNRLGIPYGIYMYSYAYDANFAYHEAADVVNLLSKVQVNLSYPIYYDIEGFDPFYHLGVVRYHPTSPSQYESIIATFINYMNTHGYAGKVHVYSYRNYLQNALNSSKILSYVSWIAAYTQTLGYTNTFYNGVQGWQYTNSGSVKGINGRVDISCFSDFMYNASVSASVPEAVTEKLAEKNIKFNAGYLTGFQLNSDISALQSSLAGLGKVTLYGINGNVITSGIVATGQTITIEMNSRAADQVYKMAVVIRGDVNGDGKISGIDYVKVRNKIDGKSQFNSIESLASDINNDGKISGIDYVRIRNHIDGKTTITQ</sequence>
<comment type="similarity">
    <text evidence="1">Belongs to the glycosyl hydrolase 25 family.</text>
</comment>
<evidence type="ECO:0000256" key="1">
    <source>
        <dbReference type="ARBA" id="ARBA00010646"/>
    </source>
</evidence>
<dbReference type="AlphaFoldDB" id="A0A6N8U7Q4"/>
<dbReference type="Gene3D" id="3.20.20.80">
    <property type="entry name" value="Glycosidases"/>
    <property type="match status" value="1"/>
</dbReference>
<dbReference type="InterPro" id="IPR036439">
    <property type="entry name" value="Dockerin_dom_sf"/>
</dbReference>
<dbReference type="PROSITE" id="PS51904">
    <property type="entry name" value="GLYCOSYL_HYDROL_F25_2"/>
    <property type="match status" value="1"/>
</dbReference>
<evidence type="ECO:0000313" key="4">
    <source>
        <dbReference type="EMBL" id="MXQ73565.1"/>
    </source>
</evidence>
<dbReference type="CDD" id="cd06414">
    <property type="entry name" value="GH25_LytC-like"/>
    <property type="match status" value="1"/>
</dbReference>
<dbReference type="RefSeq" id="WP_160625005.1">
    <property type="nucleotide sequence ID" value="NZ_WUUQ01000002.1"/>
</dbReference>
<feature type="chain" id="PRO_5026837551" description="Dockerin domain-containing protein" evidence="2">
    <location>
        <begin position="24"/>
        <end position="464"/>
    </location>
</feature>
<dbReference type="Pfam" id="PF01183">
    <property type="entry name" value="Glyco_hydro_25"/>
    <property type="match status" value="1"/>
</dbReference>
<gene>
    <name evidence="4" type="ORF">GSF08_06410</name>
</gene>
<comment type="caution">
    <text evidence="4">The sequence shown here is derived from an EMBL/GenBank/DDBJ whole genome shotgun (WGS) entry which is preliminary data.</text>
</comment>
<evidence type="ECO:0000256" key="2">
    <source>
        <dbReference type="SAM" id="SignalP"/>
    </source>
</evidence>
<keyword evidence="5" id="KW-1185">Reference proteome</keyword>
<dbReference type="SUPFAM" id="SSF51445">
    <property type="entry name" value="(Trans)glycosidases"/>
    <property type="match status" value="1"/>
</dbReference>
<feature type="domain" description="Dockerin" evidence="3">
    <location>
        <begin position="397"/>
        <end position="464"/>
    </location>
</feature>
<evidence type="ECO:0000313" key="5">
    <source>
        <dbReference type="Proteomes" id="UP000434036"/>
    </source>
</evidence>
<dbReference type="PANTHER" id="PTHR34135">
    <property type="entry name" value="LYSOZYME"/>
    <property type="match status" value="1"/>
</dbReference>
<dbReference type="InterPro" id="IPR002105">
    <property type="entry name" value="Dockerin_1_rpt"/>
</dbReference>
<dbReference type="PROSITE" id="PS51766">
    <property type="entry name" value="DOCKERIN"/>
    <property type="match status" value="1"/>
</dbReference>
<reference evidence="4 5" key="2">
    <citation type="submission" date="2020-01" db="EMBL/GenBank/DDBJ databases">
        <title>Clostridiaceae sp. nov. isolated from the gut of human by culturomics.</title>
        <authorList>
            <person name="Chang Y."/>
        </authorList>
    </citation>
    <scope>NUCLEOTIDE SEQUENCE [LARGE SCALE GENOMIC DNA]</scope>
    <source>
        <strain evidence="4 5">DONG20-135</strain>
    </source>
</reference>
<reference evidence="4 5" key="1">
    <citation type="submission" date="2019-12" db="EMBL/GenBank/DDBJ databases">
        <authorList>
            <person name="Yang R."/>
        </authorList>
    </citation>
    <scope>NUCLEOTIDE SEQUENCE [LARGE SCALE GENOMIC DNA]</scope>
    <source>
        <strain evidence="4 5">DONG20-135</strain>
    </source>
</reference>
<protein>
    <recommendedName>
        <fullName evidence="3">Dockerin domain-containing protein</fullName>
    </recommendedName>
</protein>
<dbReference type="InterPro" id="IPR018247">
    <property type="entry name" value="EF_Hand_1_Ca_BS"/>
</dbReference>
<dbReference type="PROSITE" id="PS00018">
    <property type="entry name" value="EF_HAND_1"/>
    <property type="match status" value="2"/>
</dbReference>
<dbReference type="GO" id="GO:0016998">
    <property type="term" value="P:cell wall macromolecule catabolic process"/>
    <property type="evidence" value="ECO:0007669"/>
    <property type="project" value="InterPro"/>
</dbReference>